<dbReference type="RefSeq" id="WP_241038979.1">
    <property type="nucleotide sequence ID" value="NZ_BAAAJF010000004.1"/>
</dbReference>
<dbReference type="Pfam" id="PF00296">
    <property type="entry name" value="Bac_luciferase"/>
    <property type="match status" value="1"/>
</dbReference>
<reference evidence="3 4" key="1">
    <citation type="submission" date="2022-03" db="EMBL/GenBank/DDBJ databases">
        <title>Pseudonocardia alaer sp. nov., a novel actinomycete isolated from reed forest soil.</title>
        <authorList>
            <person name="Wang L."/>
        </authorList>
    </citation>
    <scope>NUCLEOTIDE SEQUENCE [LARGE SCALE GENOMIC DNA]</scope>
    <source>
        <strain evidence="3 4">Y-16303</strain>
    </source>
</reference>
<proteinExistence type="predicted"/>
<keyword evidence="1" id="KW-0560">Oxidoreductase</keyword>
<dbReference type="PANTHER" id="PTHR43244:SF1">
    <property type="entry name" value="5,10-METHYLENETETRAHYDROMETHANOPTERIN REDUCTASE"/>
    <property type="match status" value="1"/>
</dbReference>
<gene>
    <name evidence="3" type="ORF">MMF94_21805</name>
</gene>
<organism evidence="3 4">
    <name type="scientific">Pseudonocardia alaniniphila</name>
    <dbReference type="NCBI Taxonomy" id="75291"/>
    <lineage>
        <taxon>Bacteria</taxon>
        <taxon>Bacillati</taxon>
        <taxon>Actinomycetota</taxon>
        <taxon>Actinomycetes</taxon>
        <taxon>Pseudonocardiales</taxon>
        <taxon>Pseudonocardiaceae</taxon>
        <taxon>Pseudonocardia</taxon>
    </lineage>
</organism>
<evidence type="ECO:0000256" key="1">
    <source>
        <dbReference type="ARBA" id="ARBA00023002"/>
    </source>
</evidence>
<feature type="domain" description="Luciferase-like" evidence="2">
    <location>
        <begin position="10"/>
        <end position="286"/>
    </location>
</feature>
<comment type="caution">
    <text evidence="3">The sequence shown here is derived from an EMBL/GenBank/DDBJ whole genome shotgun (WGS) entry which is preliminary data.</text>
</comment>
<keyword evidence="4" id="KW-1185">Reference proteome</keyword>
<sequence length="322" mass="34318">MDLVRTGVLLPLKAEQWAGADPRELVELAVRAERAGYDSVWANDTLLGAHIDPLTVLAAVAAATEQMTLGTAALLPAFRRPVQAAKVISSLDLLAGGRLVRGVGAGFPGRSEPEYAASEVPWTRRFARLDDTVALWRQLWTAEGPTSFTGDVLRLSDIPAGTRPYRRGGPPIWLAGATPAALARTGRHYDGWLPYPPQPATYATGLADVRTAAVTAGRPQDAITPALFATVLLASDVPSGLRAVDEFCRENYGLPLEVVERIQTIVAGPPEHVAAGLRRFVDAGARHIVLRIAAPGLDGQRDQLDRLAGLLLGIRDPVTSTV</sequence>
<evidence type="ECO:0000259" key="2">
    <source>
        <dbReference type="Pfam" id="PF00296"/>
    </source>
</evidence>
<dbReference type="InterPro" id="IPR050564">
    <property type="entry name" value="F420-G6PD/mer"/>
</dbReference>
<evidence type="ECO:0000313" key="3">
    <source>
        <dbReference type="EMBL" id="MCH6168334.1"/>
    </source>
</evidence>
<name>A0ABS9TIH2_9PSEU</name>
<dbReference type="EMBL" id="JAKXMK010000019">
    <property type="protein sequence ID" value="MCH6168334.1"/>
    <property type="molecule type" value="Genomic_DNA"/>
</dbReference>
<accession>A0ABS9TIH2</accession>
<dbReference type="Gene3D" id="3.20.20.30">
    <property type="entry name" value="Luciferase-like domain"/>
    <property type="match status" value="1"/>
</dbReference>
<evidence type="ECO:0000313" key="4">
    <source>
        <dbReference type="Proteomes" id="UP001299970"/>
    </source>
</evidence>
<dbReference type="PANTHER" id="PTHR43244">
    <property type="match status" value="1"/>
</dbReference>
<dbReference type="Proteomes" id="UP001299970">
    <property type="component" value="Unassembled WGS sequence"/>
</dbReference>
<protein>
    <submittedName>
        <fullName evidence="3">LLM class flavin-dependent oxidoreductase</fullName>
    </submittedName>
</protein>
<dbReference type="SUPFAM" id="SSF51679">
    <property type="entry name" value="Bacterial luciferase-like"/>
    <property type="match status" value="1"/>
</dbReference>
<dbReference type="InterPro" id="IPR036661">
    <property type="entry name" value="Luciferase-like_sf"/>
</dbReference>
<dbReference type="InterPro" id="IPR011251">
    <property type="entry name" value="Luciferase-like_dom"/>
</dbReference>